<dbReference type="AlphaFoldDB" id="A0A8X6NKP6"/>
<evidence type="ECO:0000313" key="2">
    <source>
        <dbReference type="Proteomes" id="UP000887013"/>
    </source>
</evidence>
<dbReference type="EMBL" id="BMAW01058798">
    <property type="protein sequence ID" value="GFT18082.1"/>
    <property type="molecule type" value="Genomic_DNA"/>
</dbReference>
<accession>A0A8X6NKP6</accession>
<organism evidence="1 2">
    <name type="scientific">Nephila pilipes</name>
    <name type="common">Giant wood spider</name>
    <name type="synonym">Nephila maculata</name>
    <dbReference type="NCBI Taxonomy" id="299642"/>
    <lineage>
        <taxon>Eukaryota</taxon>
        <taxon>Metazoa</taxon>
        <taxon>Ecdysozoa</taxon>
        <taxon>Arthropoda</taxon>
        <taxon>Chelicerata</taxon>
        <taxon>Arachnida</taxon>
        <taxon>Araneae</taxon>
        <taxon>Araneomorphae</taxon>
        <taxon>Entelegynae</taxon>
        <taxon>Araneoidea</taxon>
        <taxon>Nephilidae</taxon>
        <taxon>Nephila</taxon>
    </lineage>
</organism>
<proteinExistence type="predicted"/>
<protein>
    <submittedName>
        <fullName evidence="1">Uncharacterized protein</fullName>
    </submittedName>
</protein>
<gene>
    <name evidence="1" type="ORF">NPIL_197661</name>
</gene>
<name>A0A8X6NKP6_NEPPI</name>
<evidence type="ECO:0000313" key="1">
    <source>
        <dbReference type="EMBL" id="GFT18082.1"/>
    </source>
</evidence>
<dbReference type="Proteomes" id="UP000887013">
    <property type="component" value="Unassembled WGS sequence"/>
</dbReference>
<reference evidence="1" key="1">
    <citation type="submission" date="2020-08" db="EMBL/GenBank/DDBJ databases">
        <title>Multicomponent nature underlies the extraordinary mechanical properties of spider dragline silk.</title>
        <authorList>
            <person name="Kono N."/>
            <person name="Nakamura H."/>
            <person name="Mori M."/>
            <person name="Yoshida Y."/>
            <person name="Ohtoshi R."/>
            <person name="Malay A.D."/>
            <person name="Moran D.A.P."/>
            <person name="Tomita M."/>
            <person name="Numata K."/>
            <person name="Arakawa K."/>
        </authorList>
    </citation>
    <scope>NUCLEOTIDE SEQUENCE</scope>
</reference>
<keyword evidence="2" id="KW-1185">Reference proteome</keyword>
<sequence length="90" mass="9926">MLTLISSLANNSLGEFGVTVVKQLTKHPVTSDVTSCQRSSVLSKTTPNFTLEKKRIPQVFIYSPVASGTICPNKDFYLWESWQANITCAS</sequence>
<comment type="caution">
    <text evidence="1">The sequence shown here is derived from an EMBL/GenBank/DDBJ whole genome shotgun (WGS) entry which is preliminary data.</text>
</comment>